<accession>A0ABR9U2C3</accession>
<evidence type="ECO:0000313" key="7">
    <source>
        <dbReference type="EMBL" id="MBE9106415.1"/>
    </source>
</evidence>
<dbReference type="RefSeq" id="WP_194045358.1">
    <property type="nucleotide sequence ID" value="NZ_JADEXF010000528.1"/>
</dbReference>
<keyword evidence="8" id="KW-1185">Reference proteome</keyword>
<proteinExistence type="inferred from homology"/>
<feature type="chain" id="PRO_5045243745" evidence="5">
    <location>
        <begin position="28"/>
        <end position="453"/>
    </location>
</feature>
<feature type="region of interest" description="Disordered" evidence="4">
    <location>
        <begin position="420"/>
        <end position="439"/>
    </location>
</feature>
<evidence type="ECO:0000256" key="2">
    <source>
        <dbReference type="ARBA" id="ARBA00022723"/>
    </source>
</evidence>
<dbReference type="PRINTS" id="PR00092">
    <property type="entry name" value="TYROSINASE"/>
</dbReference>
<evidence type="ECO:0000256" key="3">
    <source>
        <dbReference type="ARBA" id="ARBA00023008"/>
    </source>
</evidence>
<dbReference type="PROSITE" id="PS00498">
    <property type="entry name" value="TYROSINASE_2"/>
    <property type="match status" value="1"/>
</dbReference>
<reference evidence="7 8" key="1">
    <citation type="submission" date="2020-10" db="EMBL/GenBank/DDBJ databases">
        <authorList>
            <person name="Castelo-Branco R."/>
            <person name="Eusebio N."/>
            <person name="Adriana R."/>
            <person name="Vieira A."/>
            <person name="Brugerolle De Fraissinette N."/>
            <person name="Rezende De Castro R."/>
            <person name="Schneider M.P."/>
            <person name="Vasconcelos V."/>
            <person name="Leao P.N."/>
        </authorList>
    </citation>
    <scope>NUCLEOTIDE SEQUENCE [LARGE SCALE GENOMIC DNA]</scope>
    <source>
        <strain evidence="7 8">LEGE 07299</strain>
    </source>
</reference>
<feature type="signal peptide" evidence="5">
    <location>
        <begin position="1"/>
        <end position="27"/>
    </location>
</feature>
<protein>
    <submittedName>
        <fullName evidence="7">Tyrosinase family protein</fullName>
    </submittedName>
</protein>
<sequence>MKSLLKSVKILIYSVLLVTACALTVFAHDRLDKGQYKYHWNHNLPGQYAHLAVRKNVTDLTSAEKTAFVKAIKTLKTVIPPGSKVSIYDQFVAIHIGATRLIHNHKGHSDGSVQELAHENAAFFPWHREYIRRFEQALQAVDPTVTLPYWDWTDAKALDVIFNDDFLGSNGQGVTIKIPNQGNFTGGPVPGAFSAANGWVMNPALNIDQDTNTSLGTSLVRFLQLPPATDYPVPKKDVERALSLNNYSLFRPALEGFISVDEQGKVTPGGFIHNYIHGLVGGVQIDASTRPVKFKGLGTMSNIPSSPYDPVFWLHHANADRLWAQWQENGHKGSHFYPSDGQAYGHNLKDLMWPWDGGMSTPKATALGDLVPLLPNFNSDDLVRPIDVLNHRELGYTYETREKETRKEFYQRGQGDVVGKGTRGIVSPSPSCASMPKGLRPPPMKVDCVSGGV</sequence>
<name>A0ABR9U2C3_9NOSO</name>
<dbReference type="InterPro" id="IPR050316">
    <property type="entry name" value="Tyrosinase/Hemocyanin"/>
</dbReference>
<evidence type="ECO:0000313" key="8">
    <source>
        <dbReference type="Proteomes" id="UP000647836"/>
    </source>
</evidence>
<feature type="domain" description="Tyrosinase copper-binding" evidence="6">
    <location>
        <begin position="309"/>
        <end position="320"/>
    </location>
</feature>
<comment type="caution">
    <text evidence="7">The sequence shown here is derived from an EMBL/GenBank/DDBJ whole genome shotgun (WGS) entry which is preliminary data.</text>
</comment>
<dbReference type="PANTHER" id="PTHR11474:SF126">
    <property type="entry name" value="TYROSINASE-LIKE PROTEIN TYR-1-RELATED"/>
    <property type="match status" value="1"/>
</dbReference>
<organism evidence="7 8">
    <name type="scientific">Nostoc cf. edaphicum LEGE 07299</name>
    <dbReference type="NCBI Taxonomy" id="2777974"/>
    <lineage>
        <taxon>Bacteria</taxon>
        <taxon>Bacillati</taxon>
        <taxon>Cyanobacteriota</taxon>
        <taxon>Cyanophyceae</taxon>
        <taxon>Nostocales</taxon>
        <taxon>Nostocaceae</taxon>
        <taxon>Nostoc</taxon>
    </lineage>
</organism>
<keyword evidence="2" id="KW-0479">Metal-binding</keyword>
<dbReference type="InterPro" id="IPR008922">
    <property type="entry name" value="Di-copper_centre_dom_sf"/>
</dbReference>
<dbReference type="Pfam" id="PF00264">
    <property type="entry name" value="Tyrosinase"/>
    <property type="match status" value="1"/>
</dbReference>
<dbReference type="EMBL" id="JADEXF010000528">
    <property type="protein sequence ID" value="MBE9106415.1"/>
    <property type="molecule type" value="Genomic_DNA"/>
</dbReference>
<keyword evidence="5" id="KW-0732">Signal</keyword>
<dbReference type="PANTHER" id="PTHR11474">
    <property type="entry name" value="TYROSINASE FAMILY MEMBER"/>
    <property type="match status" value="1"/>
</dbReference>
<dbReference type="SUPFAM" id="SSF48056">
    <property type="entry name" value="Di-copper centre-containing domain"/>
    <property type="match status" value="1"/>
</dbReference>
<evidence type="ECO:0000256" key="4">
    <source>
        <dbReference type="SAM" id="MobiDB-lite"/>
    </source>
</evidence>
<dbReference type="Gene3D" id="1.10.1280.10">
    <property type="entry name" value="Di-copper center containing domain from catechol oxidase"/>
    <property type="match status" value="1"/>
</dbReference>
<comment type="similarity">
    <text evidence="1">Belongs to the tyrosinase family.</text>
</comment>
<gene>
    <name evidence="7" type="ORF">IQ229_16220</name>
</gene>
<dbReference type="Proteomes" id="UP000647836">
    <property type="component" value="Unassembled WGS sequence"/>
</dbReference>
<evidence type="ECO:0000256" key="5">
    <source>
        <dbReference type="SAM" id="SignalP"/>
    </source>
</evidence>
<keyword evidence="3" id="KW-0186">Copper</keyword>
<dbReference type="PROSITE" id="PS51257">
    <property type="entry name" value="PROKAR_LIPOPROTEIN"/>
    <property type="match status" value="1"/>
</dbReference>
<evidence type="ECO:0000256" key="1">
    <source>
        <dbReference type="ARBA" id="ARBA00009928"/>
    </source>
</evidence>
<dbReference type="InterPro" id="IPR002227">
    <property type="entry name" value="Tyrosinase_Cu-bd"/>
</dbReference>
<evidence type="ECO:0000259" key="6">
    <source>
        <dbReference type="PROSITE" id="PS00498"/>
    </source>
</evidence>